<dbReference type="EMBL" id="JBHSML010000003">
    <property type="protein sequence ID" value="MFC5516859.1"/>
    <property type="molecule type" value="Genomic_DNA"/>
</dbReference>
<name>A0ABW0PXS5_9HYPH</name>
<dbReference type="Proteomes" id="UP001596150">
    <property type="component" value="Unassembled WGS sequence"/>
</dbReference>
<evidence type="ECO:0000313" key="1">
    <source>
        <dbReference type="EMBL" id="MFC5516859.1"/>
    </source>
</evidence>
<evidence type="ECO:0000313" key="2">
    <source>
        <dbReference type="Proteomes" id="UP001596150"/>
    </source>
</evidence>
<organism evidence="1 2">
    <name type="scientific">Kaistia terrae</name>
    <dbReference type="NCBI Taxonomy" id="537017"/>
    <lineage>
        <taxon>Bacteria</taxon>
        <taxon>Pseudomonadati</taxon>
        <taxon>Pseudomonadota</taxon>
        <taxon>Alphaproteobacteria</taxon>
        <taxon>Hyphomicrobiales</taxon>
        <taxon>Kaistiaceae</taxon>
        <taxon>Kaistia</taxon>
    </lineage>
</organism>
<comment type="caution">
    <text evidence="1">The sequence shown here is derived from an EMBL/GenBank/DDBJ whole genome shotgun (WGS) entry which is preliminary data.</text>
</comment>
<dbReference type="RefSeq" id="WP_380224317.1">
    <property type="nucleotide sequence ID" value="NZ_JBHSML010000003.1"/>
</dbReference>
<proteinExistence type="predicted"/>
<sequence length="161" mass="17695">MTDACNNTILQPDSGGHTVVASFDYADIAPEDAERLQGAAAQIRLWRKSTIQRMISTGVCLLAAKQVLGHGRFTAWLEAEFGWTDRTARNYMLAAEAFETKTEIISDLPATVVYQLASPSTPAAAREAVVSRLRDDKRMPLDDIREIIADAKEQDKAARAD</sequence>
<gene>
    <name evidence="1" type="ORF">ACFPP9_13820</name>
</gene>
<accession>A0ABW0PXS5</accession>
<dbReference type="Pfam" id="PF11300">
    <property type="entry name" value="DUF3102"/>
    <property type="match status" value="1"/>
</dbReference>
<reference evidence="2" key="1">
    <citation type="journal article" date="2019" name="Int. J. Syst. Evol. Microbiol.">
        <title>The Global Catalogue of Microorganisms (GCM) 10K type strain sequencing project: providing services to taxonomists for standard genome sequencing and annotation.</title>
        <authorList>
            <consortium name="The Broad Institute Genomics Platform"/>
            <consortium name="The Broad Institute Genome Sequencing Center for Infectious Disease"/>
            <person name="Wu L."/>
            <person name="Ma J."/>
        </authorList>
    </citation>
    <scope>NUCLEOTIDE SEQUENCE [LARGE SCALE GENOMIC DNA]</scope>
    <source>
        <strain evidence="2">KACC 12633</strain>
    </source>
</reference>
<protein>
    <submittedName>
        <fullName evidence="1">DUF3102 domain-containing protein</fullName>
    </submittedName>
</protein>
<feature type="non-terminal residue" evidence="1">
    <location>
        <position position="161"/>
    </location>
</feature>
<keyword evidence="2" id="KW-1185">Reference proteome</keyword>
<dbReference type="InterPro" id="IPR021451">
    <property type="entry name" value="DUF3102"/>
</dbReference>